<evidence type="ECO:0000256" key="1">
    <source>
        <dbReference type="SAM" id="MobiDB-lite"/>
    </source>
</evidence>
<reference evidence="2 3" key="1">
    <citation type="journal article" date="2020" name="Mol. Plant">
        <title>The Chromosome-Based Rubber Tree Genome Provides New Insights into Spurge Genome Evolution and Rubber Biosynthesis.</title>
        <authorList>
            <person name="Liu J."/>
            <person name="Shi C."/>
            <person name="Shi C.C."/>
            <person name="Li W."/>
            <person name="Zhang Q.J."/>
            <person name="Zhang Y."/>
            <person name="Li K."/>
            <person name="Lu H.F."/>
            <person name="Shi C."/>
            <person name="Zhu S.T."/>
            <person name="Xiao Z.Y."/>
            <person name="Nan H."/>
            <person name="Yue Y."/>
            <person name="Zhu X.G."/>
            <person name="Wu Y."/>
            <person name="Hong X.N."/>
            <person name="Fan G.Y."/>
            <person name="Tong Y."/>
            <person name="Zhang D."/>
            <person name="Mao C.L."/>
            <person name="Liu Y.L."/>
            <person name="Hao S.J."/>
            <person name="Liu W.Q."/>
            <person name="Lv M.Q."/>
            <person name="Zhang H.B."/>
            <person name="Liu Y."/>
            <person name="Hu-Tang G.R."/>
            <person name="Wang J.P."/>
            <person name="Wang J.H."/>
            <person name="Sun Y.H."/>
            <person name="Ni S.B."/>
            <person name="Chen W.B."/>
            <person name="Zhang X.C."/>
            <person name="Jiao Y.N."/>
            <person name="Eichler E.E."/>
            <person name="Li G.H."/>
            <person name="Liu X."/>
            <person name="Gao L.Z."/>
        </authorList>
    </citation>
    <scope>NUCLEOTIDE SEQUENCE [LARGE SCALE GENOMIC DNA]</scope>
    <source>
        <strain evidence="3">cv. GT1</strain>
        <tissue evidence="2">Leaf</tissue>
    </source>
</reference>
<dbReference type="AlphaFoldDB" id="A0A6A6M183"/>
<gene>
    <name evidence="2" type="ORF">GH714_012872</name>
</gene>
<dbReference type="Proteomes" id="UP000467840">
    <property type="component" value="Chromosome 9"/>
</dbReference>
<sequence length="81" mass="9517">MATDSDDDNGPRYERRLEEITDRLDALEINGNRDWVDNRRPGDNAAHGDAIEQPIVAHRRLVYNEDSEEEDEYEPHEFPKH</sequence>
<name>A0A6A6M183_HEVBR</name>
<accession>A0A6A6M183</accession>
<evidence type="ECO:0000313" key="3">
    <source>
        <dbReference type="Proteomes" id="UP000467840"/>
    </source>
</evidence>
<evidence type="ECO:0000313" key="2">
    <source>
        <dbReference type="EMBL" id="KAF2306123.1"/>
    </source>
</evidence>
<protein>
    <submittedName>
        <fullName evidence="2">Uncharacterized protein</fullName>
    </submittedName>
</protein>
<organism evidence="2 3">
    <name type="scientific">Hevea brasiliensis</name>
    <name type="common">Para rubber tree</name>
    <name type="synonym">Siphonia brasiliensis</name>
    <dbReference type="NCBI Taxonomy" id="3981"/>
    <lineage>
        <taxon>Eukaryota</taxon>
        <taxon>Viridiplantae</taxon>
        <taxon>Streptophyta</taxon>
        <taxon>Embryophyta</taxon>
        <taxon>Tracheophyta</taxon>
        <taxon>Spermatophyta</taxon>
        <taxon>Magnoliopsida</taxon>
        <taxon>eudicotyledons</taxon>
        <taxon>Gunneridae</taxon>
        <taxon>Pentapetalae</taxon>
        <taxon>rosids</taxon>
        <taxon>fabids</taxon>
        <taxon>Malpighiales</taxon>
        <taxon>Euphorbiaceae</taxon>
        <taxon>Crotonoideae</taxon>
        <taxon>Micrandreae</taxon>
        <taxon>Hevea</taxon>
    </lineage>
</organism>
<comment type="caution">
    <text evidence="2">The sequence shown here is derived from an EMBL/GenBank/DDBJ whole genome shotgun (WGS) entry which is preliminary data.</text>
</comment>
<proteinExistence type="predicted"/>
<feature type="region of interest" description="Disordered" evidence="1">
    <location>
        <begin position="33"/>
        <end position="53"/>
    </location>
</feature>
<dbReference type="EMBL" id="JAAGAX010000008">
    <property type="protein sequence ID" value="KAF2306123.1"/>
    <property type="molecule type" value="Genomic_DNA"/>
</dbReference>
<keyword evidence="3" id="KW-1185">Reference proteome</keyword>